<dbReference type="EMBL" id="CM056812">
    <property type="protein sequence ID" value="KAJ8618516.1"/>
    <property type="molecule type" value="Genomic_DNA"/>
</dbReference>
<reference evidence="1 2" key="1">
    <citation type="journal article" date="2022" name="Hortic Res">
        <title>A haplotype resolved chromosomal level avocado genome allows analysis of novel avocado genes.</title>
        <authorList>
            <person name="Nath O."/>
            <person name="Fletcher S.J."/>
            <person name="Hayward A."/>
            <person name="Shaw L.M."/>
            <person name="Masouleh A.K."/>
            <person name="Furtado A."/>
            <person name="Henry R.J."/>
            <person name="Mitter N."/>
        </authorList>
    </citation>
    <scope>NUCLEOTIDE SEQUENCE [LARGE SCALE GENOMIC DNA]</scope>
    <source>
        <strain evidence="2">cv. Hass</strain>
    </source>
</reference>
<protein>
    <submittedName>
        <fullName evidence="1">Uncharacterized protein</fullName>
    </submittedName>
</protein>
<name>A0ACC2KBX0_PERAE</name>
<organism evidence="1 2">
    <name type="scientific">Persea americana</name>
    <name type="common">Avocado</name>
    <dbReference type="NCBI Taxonomy" id="3435"/>
    <lineage>
        <taxon>Eukaryota</taxon>
        <taxon>Viridiplantae</taxon>
        <taxon>Streptophyta</taxon>
        <taxon>Embryophyta</taxon>
        <taxon>Tracheophyta</taxon>
        <taxon>Spermatophyta</taxon>
        <taxon>Magnoliopsida</taxon>
        <taxon>Magnoliidae</taxon>
        <taxon>Laurales</taxon>
        <taxon>Lauraceae</taxon>
        <taxon>Persea</taxon>
    </lineage>
</organism>
<evidence type="ECO:0000313" key="2">
    <source>
        <dbReference type="Proteomes" id="UP001234297"/>
    </source>
</evidence>
<dbReference type="Proteomes" id="UP001234297">
    <property type="component" value="Chromosome 4"/>
</dbReference>
<proteinExistence type="predicted"/>
<evidence type="ECO:0000313" key="1">
    <source>
        <dbReference type="EMBL" id="KAJ8618516.1"/>
    </source>
</evidence>
<sequence length="91" mass="10253">MQIKDKLKTITGALQLLQVDLFLQWQVGSIASIIPHQGTDVLYHTARLMGRKTQDFRVAISSLKALEKFDLEGFINNDTDSETTFVSKQAQ</sequence>
<keyword evidence="2" id="KW-1185">Reference proteome</keyword>
<accession>A0ACC2KBX0</accession>
<gene>
    <name evidence="1" type="ORF">MRB53_014702</name>
</gene>
<comment type="caution">
    <text evidence="1">The sequence shown here is derived from an EMBL/GenBank/DDBJ whole genome shotgun (WGS) entry which is preliminary data.</text>
</comment>